<evidence type="ECO:0000256" key="2">
    <source>
        <dbReference type="ARBA" id="ARBA00023157"/>
    </source>
</evidence>
<gene>
    <name evidence="5" type="primary">ORF150940</name>
</gene>
<proteinExistence type="inferred from homology"/>
<dbReference type="SUPFAM" id="SSF56973">
    <property type="entry name" value="Aerolisin/ETX pore-forming domain"/>
    <property type="match status" value="1"/>
</dbReference>
<reference evidence="5" key="1">
    <citation type="submission" date="2014-12" db="EMBL/GenBank/DDBJ databases">
        <title>Insight into the proteome of Arion vulgaris.</title>
        <authorList>
            <person name="Aradska J."/>
            <person name="Bulat T."/>
            <person name="Smidak R."/>
            <person name="Sarate P."/>
            <person name="Gangsoo J."/>
            <person name="Sialana F."/>
            <person name="Bilban M."/>
            <person name="Lubec G."/>
        </authorList>
    </citation>
    <scope>NUCLEOTIDE SEQUENCE</scope>
    <source>
        <tissue evidence="5">Skin</tissue>
    </source>
</reference>
<dbReference type="EMBL" id="HACG01039064">
    <property type="protein sequence ID" value="CEK85929.1"/>
    <property type="molecule type" value="Transcribed_RNA"/>
</dbReference>
<feature type="region of interest" description="Disordered" evidence="3">
    <location>
        <begin position="83"/>
        <end position="102"/>
    </location>
</feature>
<keyword evidence="2" id="KW-1015">Disulfide bond</keyword>
<evidence type="ECO:0000256" key="1">
    <source>
        <dbReference type="ARBA" id="ARBA00009831"/>
    </source>
</evidence>
<organism evidence="5">
    <name type="scientific">Arion vulgaris</name>
    <dbReference type="NCBI Taxonomy" id="1028688"/>
    <lineage>
        <taxon>Eukaryota</taxon>
        <taxon>Metazoa</taxon>
        <taxon>Spiralia</taxon>
        <taxon>Lophotrochozoa</taxon>
        <taxon>Mollusca</taxon>
        <taxon>Gastropoda</taxon>
        <taxon>Heterobranchia</taxon>
        <taxon>Euthyneura</taxon>
        <taxon>Panpulmonata</taxon>
        <taxon>Eupulmonata</taxon>
        <taxon>Stylommatophora</taxon>
        <taxon>Helicina</taxon>
        <taxon>Arionoidea</taxon>
        <taxon>Arionidae</taxon>
        <taxon>Arion</taxon>
    </lineage>
</organism>
<accession>A0A0B7AY74</accession>
<evidence type="ECO:0000313" key="5">
    <source>
        <dbReference type="EMBL" id="CEK85929.1"/>
    </source>
</evidence>
<comment type="similarity">
    <text evidence="1">Belongs to the aerolysin family.</text>
</comment>
<dbReference type="Pfam" id="PF01117">
    <property type="entry name" value="Aerolysin"/>
    <property type="match status" value="1"/>
</dbReference>
<feature type="domain" description="Aerolysin-like C-terminal" evidence="4">
    <location>
        <begin position="7"/>
        <end position="96"/>
    </location>
</feature>
<dbReference type="AlphaFoldDB" id="A0A0B7AY74"/>
<dbReference type="InterPro" id="IPR055267">
    <property type="entry name" value="Aerolysin-like_C"/>
</dbReference>
<dbReference type="Gene3D" id="3.30.412.10">
    <property type="entry name" value="Proaerolysin, chain A, domain 2"/>
    <property type="match status" value="1"/>
</dbReference>
<evidence type="ECO:0000259" key="4">
    <source>
        <dbReference type="Pfam" id="PF01117"/>
    </source>
</evidence>
<name>A0A0B7AY74_9EUPU</name>
<evidence type="ECO:0000256" key="3">
    <source>
        <dbReference type="SAM" id="MobiDB-lite"/>
    </source>
</evidence>
<feature type="non-terminal residue" evidence="5">
    <location>
        <position position="102"/>
    </location>
</feature>
<protein>
    <recommendedName>
        <fullName evidence="4">Aerolysin-like C-terminal domain-containing protein</fullName>
    </recommendedName>
</protein>
<sequence>MDYTRSKIAYLAHILSYGWFGGNNYKYMGKDFPRDGNSGIADNISPYSKGYKADNLLSLANGDWRFGIKDIKFEEPIIEKKHTKTADSGINKHDNTQATETI</sequence>